<dbReference type="Proteomes" id="UP000803844">
    <property type="component" value="Unassembled WGS sequence"/>
</dbReference>
<organism evidence="3 4">
    <name type="scientific">Cryphonectria parasitica (strain ATCC 38755 / EP155)</name>
    <dbReference type="NCBI Taxonomy" id="660469"/>
    <lineage>
        <taxon>Eukaryota</taxon>
        <taxon>Fungi</taxon>
        <taxon>Dikarya</taxon>
        <taxon>Ascomycota</taxon>
        <taxon>Pezizomycotina</taxon>
        <taxon>Sordariomycetes</taxon>
        <taxon>Sordariomycetidae</taxon>
        <taxon>Diaporthales</taxon>
        <taxon>Cryphonectriaceae</taxon>
        <taxon>Cryphonectria-Endothia species complex</taxon>
        <taxon>Cryphonectria</taxon>
    </lineage>
</organism>
<reference evidence="3" key="1">
    <citation type="journal article" date="2020" name="Phytopathology">
        <title>Genome sequence of the chestnut blight fungus Cryphonectria parasitica EP155: A fundamental resource for an archetypical invasive plant pathogen.</title>
        <authorList>
            <person name="Crouch J.A."/>
            <person name="Dawe A."/>
            <person name="Aerts A."/>
            <person name="Barry K."/>
            <person name="Churchill A.C.L."/>
            <person name="Grimwood J."/>
            <person name="Hillman B."/>
            <person name="Milgroom M.G."/>
            <person name="Pangilinan J."/>
            <person name="Smith M."/>
            <person name="Salamov A."/>
            <person name="Schmutz J."/>
            <person name="Yadav J."/>
            <person name="Grigoriev I.V."/>
            <person name="Nuss D."/>
        </authorList>
    </citation>
    <scope>NUCLEOTIDE SEQUENCE</scope>
    <source>
        <strain evidence="3">EP155</strain>
    </source>
</reference>
<comment type="caution">
    <text evidence="3">The sequence shown here is derived from an EMBL/GenBank/DDBJ whole genome shotgun (WGS) entry which is preliminary data.</text>
</comment>
<gene>
    <name evidence="3" type="ORF">M406DRAFT_354521</name>
</gene>
<dbReference type="EMBL" id="MU032344">
    <property type="protein sequence ID" value="KAF3770665.1"/>
    <property type="molecule type" value="Genomic_DNA"/>
</dbReference>
<evidence type="ECO:0000313" key="3">
    <source>
        <dbReference type="EMBL" id="KAF3770665.1"/>
    </source>
</evidence>
<feature type="non-terminal residue" evidence="3">
    <location>
        <position position="327"/>
    </location>
</feature>
<name>A0A9P4YCR3_CRYP1</name>
<feature type="transmembrane region" description="Helical" evidence="1">
    <location>
        <begin position="243"/>
        <end position="264"/>
    </location>
</feature>
<keyword evidence="1" id="KW-1133">Transmembrane helix</keyword>
<dbReference type="OrthoDB" id="5426678at2759"/>
<sequence>MSCNMAALHSSRTMLSSLFLSLVLLVLPGTDALQVTPGSSCSSFCGDASSTNSTDIVCSDFDYYSSATGSTFMNCIECLETSNVTSGSDSDVAWLFYNLRYASSVCIYDFPNHNISNSSSSSSEESCDLQYACAPLQEALEYGNLNPSNGTDYGYCQADGGAFYGTAIDDCVSCLQASPSTYTANFLLALQAGCQQQPKAGTTLSITGSLFSTTAINITDTSNSSSTTSSTSSNKSTLSLNRIIAIVCSLGGLFFLAIGLFILYCCRQRRYAREDAQLLGNDGYPSHQQHFYYGKDRQGSVSTAQTYVMPPYTMDHKSKVAPTFPLG</sequence>
<feature type="chain" id="PRO_5040286005" evidence="2">
    <location>
        <begin position="33"/>
        <end position="327"/>
    </location>
</feature>
<keyword evidence="4" id="KW-1185">Reference proteome</keyword>
<keyword evidence="1" id="KW-0472">Membrane</keyword>
<proteinExistence type="predicted"/>
<evidence type="ECO:0000313" key="4">
    <source>
        <dbReference type="Proteomes" id="UP000803844"/>
    </source>
</evidence>
<evidence type="ECO:0000256" key="2">
    <source>
        <dbReference type="SAM" id="SignalP"/>
    </source>
</evidence>
<dbReference type="AlphaFoldDB" id="A0A9P4YCR3"/>
<protein>
    <submittedName>
        <fullName evidence="3">Uncharacterized protein</fullName>
    </submittedName>
</protein>
<dbReference type="RefSeq" id="XP_040781626.1">
    <property type="nucleotide sequence ID" value="XM_040922941.1"/>
</dbReference>
<accession>A0A9P4YCR3</accession>
<evidence type="ECO:0000256" key="1">
    <source>
        <dbReference type="SAM" id="Phobius"/>
    </source>
</evidence>
<keyword evidence="2" id="KW-0732">Signal</keyword>
<dbReference type="GeneID" id="63840070"/>
<keyword evidence="1" id="KW-0812">Transmembrane</keyword>
<feature type="signal peptide" evidence="2">
    <location>
        <begin position="1"/>
        <end position="32"/>
    </location>
</feature>